<proteinExistence type="predicted"/>
<reference evidence="1 2" key="1">
    <citation type="submission" date="2021-06" db="EMBL/GenBank/DDBJ databases">
        <title>Caerostris extrusa draft genome.</title>
        <authorList>
            <person name="Kono N."/>
            <person name="Arakawa K."/>
        </authorList>
    </citation>
    <scope>NUCLEOTIDE SEQUENCE [LARGE SCALE GENOMIC DNA]</scope>
</reference>
<dbReference type="Proteomes" id="UP001054945">
    <property type="component" value="Unassembled WGS sequence"/>
</dbReference>
<dbReference type="AlphaFoldDB" id="A0AAV4VTG8"/>
<sequence length="121" mass="13967">MFILDNHLCSIQTRQGTPPSHSSQTNIPAVLFSATVKLHFKKHSREPIRSRDVTQQQITSNNLRMNYGVSLNWSHKNQLFPVTEAKRQLLLSRRLNNTVTKAFKARSVYSLYGTMVKRILE</sequence>
<comment type="caution">
    <text evidence="1">The sequence shown here is derived from an EMBL/GenBank/DDBJ whole genome shotgun (WGS) entry which is preliminary data.</text>
</comment>
<dbReference type="EMBL" id="BPLR01015116">
    <property type="protein sequence ID" value="GIY73687.1"/>
    <property type="molecule type" value="Genomic_DNA"/>
</dbReference>
<evidence type="ECO:0000313" key="1">
    <source>
        <dbReference type="EMBL" id="GIY73687.1"/>
    </source>
</evidence>
<gene>
    <name evidence="1" type="ORF">CEXT_161781</name>
</gene>
<accession>A0AAV4VTG8</accession>
<name>A0AAV4VTG8_CAEEX</name>
<organism evidence="1 2">
    <name type="scientific">Caerostris extrusa</name>
    <name type="common">Bark spider</name>
    <name type="synonym">Caerostris bankana</name>
    <dbReference type="NCBI Taxonomy" id="172846"/>
    <lineage>
        <taxon>Eukaryota</taxon>
        <taxon>Metazoa</taxon>
        <taxon>Ecdysozoa</taxon>
        <taxon>Arthropoda</taxon>
        <taxon>Chelicerata</taxon>
        <taxon>Arachnida</taxon>
        <taxon>Araneae</taxon>
        <taxon>Araneomorphae</taxon>
        <taxon>Entelegynae</taxon>
        <taxon>Araneoidea</taxon>
        <taxon>Araneidae</taxon>
        <taxon>Caerostris</taxon>
    </lineage>
</organism>
<evidence type="ECO:0000313" key="2">
    <source>
        <dbReference type="Proteomes" id="UP001054945"/>
    </source>
</evidence>
<protein>
    <submittedName>
        <fullName evidence="1">Uncharacterized protein</fullName>
    </submittedName>
</protein>
<keyword evidence="2" id="KW-1185">Reference proteome</keyword>